<reference evidence="2 3" key="1">
    <citation type="submission" date="2020-08" db="EMBL/GenBank/DDBJ databases">
        <title>Plant Genome Project.</title>
        <authorList>
            <person name="Zhang R.-G."/>
        </authorList>
    </citation>
    <scope>NUCLEOTIDE SEQUENCE [LARGE SCALE GENOMIC DNA]</scope>
    <source>
        <tissue evidence="2">Rhizome</tissue>
    </source>
</reference>
<protein>
    <submittedName>
        <fullName evidence="2">Uncharacterized protein</fullName>
    </submittedName>
</protein>
<comment type="caution">
    <text evidence="2">The sequence shown here is derived from an EMBL/GenBank/DDBJ whole genome shotgun (WGS) entry which is preliminary data.</text>
</comment>
<organism evidence="2 3">
    <name type="scientific">Zingiber officinale</name>
    <name type="common">Ginger</name>
    <name type="synonym">Amomum zingiber</name>
    <dbReference type="NCBI Taxonomy" id="94328"/>
    <lineage>
        <taxon>Eukaryota</taxon>
        <taxon>Viridiplantae</taxon>
        <taxon>Streptophyta</taxon>
        <taxon>Embryophyta</taxon>
        <taxon>Tracheophyta</taxon>
        <taxon>Spermatophyta</taxon>
        <taxon>Magnoliopsida</taxon>
        <taxon>Liliopsida</taxon>
        <taxon>Zingiberales</taxon>
        <taxon>Zingiberaceae</taxon>
        <taxon>Zingiber</taxon>
    </lineage>
</organism>
<dbReference type="EMBL" id="JACMSC010000003">
    <property type="protein sequence ID" value="KAG6528605.1"/>
    <property type="molecule type" value="Genomic_DNA"/>
</dbReference>
<evidence type="ECO:0000313" key="2">
    <source>
        <dbReference type="EMBL" id="KAG6528605.1"/>
    </source>
</evidence>
<evidence type="ECO:0000256" key="1">
    <source>
        <dbReference type="SAM" id="MobiDB-lite"/>
    </source>
</evidence>
<evidence type="ECO:0000313" key="3">
    <source>
        <dbReference type="Proteomes" id="UP000734854"/>
    </source>
</evidence>
<proteinExistence type="predicted"/>
<dbReference type="Proteomes" id="UP000734854">
    <property type="component" value="Unassembled WGS sequence"/>
</dbReference>
<feature type="region of interest" description="Disordered" evidence="1">
    <location>
        <begin position="52"/>
        <end position="81"/>
    </location>
</feature>
<keyword evidence="3" id="KW-1185">Reference proteome</keyword>
<gene>
    <name evidence="2" type="ORF">ZIOFF_010784</name>
</gene>
<accession>A0A8J5LPK7</accession>
<name>A0A8J5LPK7_ZINOF</name>
<dbReference type="AlphaFoldDB" id="A0A8J5LPK7"/>
<sequence>MEPAVECAAIAKDEGGKAACGGDGEAAATAVAARHQFSALVAHRALFGARRRRAAGRKAGAGDKPVQSRLSKVSDAAKDAK</sequence>